<dbReference type="PANTHER" id="PTHR12172:SF0">
    <property type="entry name" value="CELL CYCLE CHECKPOINT PROTEIN RAD17"/>
    <property type="match status" value="1"/>
</dbReference>
<evidence type="ECO:0000313" key="10">
    <source>
        <dbReference type="Proteomes" id="UP000321570"/>
    </source>
</evidence>
<evidence type="ECO:0000256" key="8">
    <source>
        <dbReference type="SAM" id="MobiDB-lite"/>
    </source>
</evidence>
<keyword evidence="7" id="KW-0131">Cell cycle</keyword>
<evidence type="ECO:0000256" key="6">
    <source>
        <dbReference type="ARBA" id="ARBA00023242"/>
    </source>
</evidence>
<dbReference type="Pfam" id="PF03215">
    <property type="entry name" value="Rad17"/>
    <property type="match status" value="1"/>
</dbReference>
<dbReference type="Gene3D" id="3.40.50.300">
    <property type="entry name" value="P-loop containing nucleotide triphosphate hydrolases"/>
    <property type="match status" value="1"/>
</dbReference>
<dbReference type="InterPro" id="IPR004582">
    <property type="entry name" value="Checkpoint_prot_Rad17_Rad24"/>
</dbReference>
<dbReference type="InterPro" id="IPR027417">
    <property type="entry name" value="P-loop_NTPase"/>
</dbReference>
<dbReference type="EMBL" id="CABIJS010000256">
    <property type="protein sequence ID" value="VUZ47990.1"/>
    <property type="molecule type" value="Genomic_DNA"/>
</dbReference>
<dbReference type="AlphaFoldDB" id="A0A564YLE0"/>
<evidence type="ECO:0000313" key="9">
    <source>
        <dbReference type="EMBL" id="VUZ47990.1"/>
    </source>
</evidence>
<evidence type="ECO:0000256" key="7">
    <source>
        <dbReference type="ARBA" id="ARBA00023306"/>
    </source>
</evidence>
<dbReference type="Proteomes" id="UP000321570">
    <property type="component" value="Unassembled WGS sequence"/>
</dbReference>
<keyword evidence="5" id="KW-0067">ATP-binding</keyword>
<sequence length="587" mass="64870">MSLKKQNSATELWYGKLASQKSTESATSNELWTDLCAPEDIKDVAVHHEKLKAVMEACKSLRARKSCIVVITGPPGSSKSTCLQTVCQSLGFSSPIVWEETDYDYNETGSTDFDKFEEFLLQSTRYSSTNESSKLDFRQTASNVNSRSPQLVLVENLPVGVTDKPARFHNILRAVLSHVLIPTLLAFVLTKSSSSGIFGVSNTINFDNGSLGRLFPPNIVQELGVYRIEFNPIASTIMTKAINRVINIVCKKTKIPPPSKAYIQWLVAGSSGDIRLAINNLQFALISARSTGRSNAIEHCVFERDTGLALFHALGKILYSKRLSDLGSEYASHLPPHLQVYKRLPLSFNPETVLDQCGLSGDDAVAWLHENYLSFHINSDTESFDSLAQISTQISWADAHLSGSVNWRLGLTAAADRNSGVCMAGSHYAAMATARCIAFQSPGNVSSTTGNRFRPLKAPQSKSVENNRRNSWEALRASLSEASGARFKEVLVVGLRTNLLDRFPMELKILDPWYPGSKRIVSSICNFRNGESDYERPNKSRVNHFANGLPQSAQRYHLYDDVETGGVSTNIDFVVKIDESFSDEDQC</sequence>
<dbReference type="GO" id="GO:0003682">
    <property type="term" value="F:chromatin binding"/>
    <property type="evidence" value="ECO:0007669"/>
    <property type="project" value="TreeGrafter"/>
</dbReference>
<name>A0A564YLE0_HYMDI</name>
<organism evidence="9 10">
    <name type="scientific">Hymenolepis diminuta</name>
    <name type="common">Rat tapeworm</name>
    <dbReference type="NCBI Taxonomy" id="6216"/>
    <lineage>
        <taxon>Eukaryota</taxon>
        <taxon>Metazoa</taxon>
        <taxon>Spiralia</taxon>
        <taxon>Lophotrochozoa</taxon>
        <taxon>Platyhelminthes</taxon>
        <taxon>Cestoda</taxon>
        <taxon>Eucestoda</taxon>
        <taxon>Cyclophyllidea</taxon>
        <taxon>Hymenolepididae</taxon>
        <taxon>Hymenolepis</taxon>
    </lineage>
</organism>
<keyword evidence="6" id="KW-0539">Nucleus</keyword>
<evidence type="ECO:0000256" key="3">
    <source>
        <dbReference type="ARBA" id="ARBA00022741"/>
    </source>
</evidence>
<evidence type="ECO:0000256" key="5">
    <source>
        <dbReference type="ARBA" id="ARBA00022840"/>
    </source>
</evidence>
<dbReference type="GO" id="GO:0005524">
    <property type="term" value="F:ATP binding"/>
    <property type="evidence" value="ECO:0007669"/>
    <property type="project" value="UniProtKB-KW"/>
</dbReference>
<evidence type="ECO:0000256" key="1">
    <source>
        <dbReference type="ARBA" id="ARBA00004123"/>
    </source>
</evidence>
<feature type="region of interest" description="Disordered" evidence="8">
    <location>
        <begin position="448"/>
        <end position="467"/>
    </location>
</feature>
<accession>A0A564YLE0</accession>
<keyword evidence="10" id="KW-1185">Reference proteome</keyword>
<evidence type="ECO:0000256" key="4">
    <source>
        <dbReference type="ARBA" id="ARBA00022763"/>
    </source>
</evidence>
<evidence type="ECO:0000256" key="2">
    <source>
        <dbReference type="ARBA" id="ARBA00006168"/>
    </source>
</evidence>
<dbReference type="GO" id="GO:0005634">
    <property type="term" value="C:nucleus"/>
    <property type="evidence" value="ECO:0007669"/>
    <property type="project" value="UniProtKB-SubCell"/>
</dbReference>
<comment type="subcellular location">
    <subcellularLocation>
        <location evidence="1">Nucleus</location>
    </subcellularLocation>
</comment>
<protein>
    <submittedName>
        <fullName evidence="9">Uncharacterized protein</fullName>
    </submittedName>
</protein>
<proteinExistence type="inferred from homology"/>
<keyword evidence="3" id="KW-0547">Nucleotide-binding</keyword>
<dbReference type="SUPFAM" id="SSF52540">
    <property type="entry name" value="P-loop containing nucleoside triphosphate hydrolases"/>
    <property type="match status" value="1"/>
</dbReference>
<gene>
    <name evidence="9" type="ORF">WMSIL1_LOCUS7425</name>
</gene>
<dbReference type="GO" id="GO:0000077">
    <property type="term" value="P:DNA damage checkpoint signaling"/>
    <property type="evidence" value="ECO:0007669"/>
    <property type="project" value="TreeGrafter"/>
</dbReference>
<comment type="similarity">
    <text evidence="2">Belongs to the rad17/RAD24 family.</text>
</comment>
<dbReference type="GO" id="GO:0033314">
    <property type="term" value="P:mitotic DNA replication checkpoint signaling"/>
    <property type="evidence" value="ECO:0007669"/>
    <property type="project" value="TreeGrafter"/>
</dbReference>
<reference evidence="9 10" key="1">
    <citation type="submission" date="2019-07" db="EMBL/GenBank/DDBJ databases">
        <authorList>
            <person name="Jastrzebski P J."/>
            <person name="Paukszto L."/>
            <person name="Jastrzebski P J."/>
        </authorList>
    </citation>
    <scope>NUCLEOTIDE SEQUENCE [LARGE SCALE GENOMIC DNA]</scope>
    <source>
        <strain evidence="9 10">WMS-il1</strain>
    </source>
</reference>
<dbReference type="PANTHER" id="PTHR12172">
    <property type="entry name" value="CELL CYCLE CHECKPOINT PROTEIN RAD17"/>
    <property type="match status" value="1"/>
</dbReference>
<dbReference type="GO" id="GO:0006281">
    <property type="term" value="P:DNA repair"/>
    <property type="evidence" value="ECO:0007669"/>
    <property type="project" value="InterPro"/>
</dbReference>
<keyword evidence="4" id="KW-0227">DNA damage</keyword>
<dbReference type="GO" id="GO:0003689">
    <property type="term" value="F:DNA clamp loader activity"/>
    <property type="evidence" value="ECO:0007669"/>
    <property type="project" value="TreeGrafter"/>
</dbReference>